<dbReference type="PANTHER" id="PTHR11811">
    <property type="entry name" value="6-PHOSPHOGLUCONATE DEHYDROGENASE"/>
    <property type="match status" value="1"/>
</dbReference>
<dbReference type="PIRSF" id="PIRSF000109">
    <property type="entry name" value="6PGD"/>
    <property type="match status" value="1"/>
</dbReference>
<feature type="active site" description="Proton acceptor" evidence="6">
    <location>
        <position position="197"/>
    </location>
</feature>
<dbReference type="Gene3D" id="1.20.5.320">
    <property type="entry name" value="6-Phosphogluconate Dehydrogenase, domain 3"/>
    <property type="match status" value="1"/>
</dbReference>
<dbReference type="OrthoDB" id="9804542at2"/>
<dbReference type="RefSeq" id="WP_151902687.1">
    <property type="nucleotide sequence ID" value="NZ_CP045032.1"/>
</dbReference>
<keyword evidence="3 5" id="KW-0560">Oxidoreductase</keyword>
<accession>A0A5J6Z9T1</accession>
<dbReference type="InterPro" id="IPR006183">
    <property type="entry name" value="Pgluconate_DH"/>
</dbReference>
<dbReference type="EC" id="1.1.1.44" evidence="5 9"/>
<evidence type="ECO:0000256" key="4">
    <source>
        <dbReference type="ARBA" id="ARBA00023064"/>
    </source>
</evidence>
<dbReference type="InterPro" id="IPR013328">
    <property type="entry name" value="6PGD_dom2"/>
</dbReference>
<dbReference type="InterPro" id="IPR036291">
    <property type="entry name" value="NAD(P)-bd_dom_sf"/>
</dbReference>
<dbReference type="GO" id="GO:0019521">
    <property type="term" value="P:D-gluconate metabolic process"/>
    <property type="evidence" value="ECO:0007669"/>
    <property type="project" value="UniProtKB-KW"/>
</dbReference>
<feature type="binding site" evidence="8">
    <location>
        <position position="117"/>
    </location>
    <ligand>
        <name>NADP(+)</name>
        <dbReference type="ChEBI" id="CHEBI:58349"/>
    </ligand>
</feature>
<feature type="binding site" evidence="7">
    <location>
        <position position="469"/>
    </location>
    <ligand>
        <name>substrate</name>
        <note>ligand shared between dimeric partners</note>
    </ligand>
</feature>
<reference evidence="12" key="1">
    <citation type="submission" date="2019-10" db="EMBL/GenBank/DDBJ databases">
        <title>Complete genome sequence of Corynebacterium urogenitalis DSM 108747, isolated from the genital tract of a cow.</title>
        <authorList>
            <person name="Ruckert C."/>
            <person name="Ballas P."/>
            <person name="Wagener K."/>
            <person name="Drillich M."/>
            <person name="Kaempfer P."/>
            <person name="Busse H.-J."/>
            <person name="Ehling-Schulz M."/>
        </authorList>
    </citation>
    <scope>NUCLEOTIDE SEQUENCE [LARGE SCALE GENOMIC DNA]</scope>
    <source>
        <strain evidence="12">LMM 1652</strain>
    </source>
</reference>
<dbReference type="EMBL" id="CP045032">
    <property type="protein sequence ID" value="QFQ02307.1"/>
    <property type="molecule type" value="Genomic_DNA"/>
</dbReference>
<evidence type="ECO:0000313" key="12">
    <source>
        <dbReference type="Proteomes" id="UP000326711"/>
    </source>
</evidence>
<dbReference type="KEGG" id="cuo:CUROG_04665"/>
<dbReference type="SUPFAM" id="SSF48179">
    <property type="entry name" value="6-phosphogluconate dehydrogenase C-terminal domain-like"/>
    <property type="match status" value="1"/>
</dbReference>
<dbReference type="FunFam" id="1.20.5.320:FF:000004">
    <property type="entry name" value="6-phosphogluconate dehydrogenase, decarboxylating"/>
    <property type="match status" value="1"/>
</dbReference>
<keyword evidence="12" id="KW-1185">Reference proteome</keyword>
<dbReference type="SMART" id="SM01350">
    <property type="entry name" value="6PGD"/>
    <property type="match status" value="1"/>
</dbReference>
<keyword evidence="4 9" id="KW-0311">Gluconate utilization</keyword>
<name>A0A5J6Z9T1_9CORY</name>
<dbReference type="InterPro" id="IPR006184">
    <property type="entry name" value="6PGdom_BS"/>
</dbReference>
<dbReference type="PROSITE" id="PS00461">
    <property type="entry name" value="6PGD"/>
    <property type="match status" value="1"/>
</dbReference>
<evidence type="ECO:0000256" key="8">
    <source>
        <dbReference type="PIRSR" id="PIRSR000109-3"/>
    </source>
</evidence>
<feature type="binding site" description="in other chain" evidence="7">
    <location>
        <begin position="200"/>
        <end position="201"/>
    </location>
    <ligand>
        <name>substrate</name>
        <note>ligand shared between dimeric partners</note>
    </ligand>
</feature>
<comment type="similarity">
    <text evidence="1 5 9">Belongs to the 6-phosphogluconate dehydrogenase family.</text>
</comment>
<evidence type="ECO:0000256" key="2">
    <source>
        <dbReference type="ARBA" id="ARBA00011738"/>
    </source>
</evidence>
<feature type="active site" description="Proton donor" evidence="6">
    <location>
        <position position="204"/>
    </location>
</feature>
<dbReference type="FunFam" id="1.10.1040.10:FF:000002">
    <property type="entry name" value="6-phosphogluconate dehydrogenase, decarboxylating"/>
    <property type="match status" value="1"/>
</dbReference>
<dbReference type="InterPro" id="IPR006113">
    <property type="entry name" value="6PGDH_Gnd/GntZ"/>
</dbReference>
<feature type="binding site" description="in other chain" evidence="7">
    <location>
        <position position="117"/>
    </location>
    <ligand>
        <name>substrate</name>
        <note>ligand shared between dimeric partners</note>
    </ligand>
</feature>
<comment type="subunit">
    <text evidence="2 5">Homodimer.</text>
</comment>
<dbReference type="UniPathway" id="UPA00115">
    <property type="reaction ID" value="UER00410"/>
</dbReference>
<organism evidence="11 12">
    <name type="scientific">Corynebacterium urogenitale</name>
    <dbReference type="NCBI Taxonomy" id="2487892"/>
    <lineage>
        <taxon>Bacteria</taxon>
        <taxon>Bacillati</taxon>
        <taxon>Actinomycetota</taxon>
        <taxon>Actinomycetes</taxon>
        <taxon>Mycobacteriales</taxon>
        <taxon>Corynebacteriaceae</taxon>
        <taxon>Corynebacterium</taxon>
    </lineage>
</organism>
<evidence type="ECO:0000256" key="1">
    <source>
        <dbReference type="ARBA" id="ARBA00008419"/>
    </source>
</evidence>
<evidence type="ECO:0000256" key="7">
    <source>
        <dbReference type="PIRSR" id="PIRSR000109-2"/>
    </source>
</evidence>
<dbReference type="InterPro" id="IPR008927">
    <property type="entry name" value="6-PGluconate_DH-like_C_sf"/>
</dbReference>
<feature type="binding site" description="in other chain" evidence="7">
    <location>
        <position position="205"/>
    </location>
    <ligand>
        <name>substrate</name>
        <note>ligand shared between dimeric partners</note>
    </ligand>
</feature>
<dbReference type="AlphaFoldDB" id="A0A5J6Z9T1"/>
<dbReference type="FunFam" id="3.40.50.720:FF:000007">
    <property type="entry name" value="6-phosphogluconate dehydrogenase, decarboxylating"/>
    <property type="match status" value="1"/>
</dbReference>
<dbReference type="GO" id="GO:0006098">
    <property type="term" value="P:pentose-phosphate shunt"/>
    <property type="evidence" value="ECO:0007669"/>
    <property type="project" value="UniProtKB-UniPathway"/>
</dbReference>
<evidence type="ECO:0000259" key="10">
    <source>
        <dbReference type="SMART" id="SM01350"/>
    </source>
</evidence>
<feature type="binding site" description="in other chain" evidence="7">
    <location>
        <begin position="143"/>
        <end position="145"/>
    </location>
    <ligand>
        <name>substrate</name>
        <note>ligand shared between dimeric partners</note>
    </ligand>
</feature>
<keyword evidence="5 9" id="KW-0570">Pentose shunt</keyword>
<feature type="binding site" evidence="8">
    <location>
        <begin position="47"/>
        <end position="49"/>
    </location>
    <ligand>
        <name>NADP(+)</name>
        <dbReference type="ChEBI" id="CHEBI:58349"/>
    </ligand>
</feature>
<dbReference type="NCBIfam" id="TIGR00873">
    <property type="entry name" value="gnd"/>
    <property type="match status" value="1"/>
</dbReference>
<sequence length="493" mass="52964">MTNSSATSTSAQSTEGTAQIGVVGLAVMGSNIARNFARHGHTVAVYNRTTAKTDAFMEEFGDTGSFVPSSTIEEFVASLERPRRALIMVAAGSGTDAVINQLADAMDEGDIIIDGGNALYTDTIRREKEMSERNLMFVGAGISGGEEGALNGPAIMPGGPKESYESLGPLLESISAQVDGTPCCTHIGPDGAGHFVKMVHNGIEYADMQVIGEAYHLLRHSAGMDPAEIAEVFREWNKGDLESYLVEITAEVLAQVDVETGKPLVDIIVDSAGQKGTGRWTVKSALDLGIPVTGIGEAVFARALSSARDQRVAAHDKLPSGTLAGAIDPAAREQFIEDVRRALYASKLVAYAQGFDQIIAGSKEYGWDLDPKDMATIWRGGCIIRAQFLNRIREAYETNPELPSLLLDGYFNGELEGLIDSWRNIVVTATQQGLPVPVFASSLSYYDALRAERLPAALIQGQRDFFGAHTYGRVDRPGAFHTLWSGERNEVEA</sequence>
<feature type="binding site" evidence="8">
    <location>
        <begin position="24"/>
        <end position="29"/>
    </location>
    <ligand>
        <name>NADP(+)</name>
        <dbReference type="ChEBI" id="CHEBI:58349"/>
    </ligand>
</feature>
<evidence type="ECO:0000256" key="9">
    <source>
        <dbReference type="RuleBase" id="RU000485"/>
    </source>
</evidence>
<keyword evidence="5 9" id="KW-0521">NADP</keyword>
<feature type="domain" description="6-phosphogluconate dehydrogenase C-terminal" evidence="10">
    <location>
        <begin position="193"/>
        <end position="485"/>
    </location>
</feature>
<dbReference type="Proteomes" id="UP000326711">
    <property type="component" value="Chromosome"/>
</dbReference>
<dbReference type="SUPFAM" id="SSF51735">
    <property type="entry name" value="NAD(P)-binding Rossmann-fold domains"/>
    <property type="match status" value="1"/>
</dbReference>
<feature type="binding site" evidence="8">
    <location>
        <begin position="89"/>
        <end position="91"/>
    </location>
    <ligand>
        <name>NADP(+)</name>
        <dbReference type="ChEBI" id="CHEBI:58349"/>
    </ligand>
</feature>
<dbReference type="NCBIfam" id="NF006765">
    <property type="entry name" value="PRK09287.1"/>
    <property type="match status" value="1"/>
</dbReference>
<evidence type="ECO:0000256" key="3">
    <source>
        <dbReference type="ARBA" id="ARBA00023002"/>
    </source>
</evidence>
<comment type="catalytic activity">
    <reaction evidence="5 9">
        <text>6-phospho-D-gluconate + NADP(+) = D-ribulose 5-phosphate + CO2 + NADPH</text>
        <dbReference type="Rhea" id="RHEA:10116"/>
        <dbReference type="ChEBI" id="CHEBI:16526"/>
        <dbReference type="ChEBI" id="CHEBI:57783"/>
        <dbReference type="ChEBI" id="CHEBI:58121"/>
        <dbReference type="ChEBI" id="CHEBI:58349"/>
        <dbReference type="ChEBI" id="CHEBI:58759"/>
        <dbReference type="EC" id="1.1.1.44"/>
    </reaction>
</comment>
<evidence type="ECO:0000256" key="6">
    <source>
        <dbReference type="PIRSR" id="PIRSR000109-1"/>
    </source>
</evidence>
<feature type="binding site" description="in other chain" evidence="7">
    <location>
        <position position="275"/>
    </location>
    <ligand>
        <name>substrate</name>
        <note>ligand shared between dimeric partners</note>
    </ligand>
</feature>
<evidence type="ECO:0000313" key="11">
    <source>
        <dbReference type="EMBL" id="QFQ02307.1"/>
    </source>
</evidence>
<dbReference type="GO" id="GO:0004616">
    <property type="term" value="F:phosphogluconate dehydrogenase (decarboxylating) activity"/>
    <property type="evidence" value="ECO:0007669"/>
    <property type="project" value="UniProtKB-EC"/>
</dbReference>
<dbReference type="Pfam" id="PF03446">
    <property type="entry name" value="NAD_binding_2"/>
    <property type="match status" value="1"/>
</dbReference>
<dbReference type="InterPro" id="IPR006114">
    <property type="entry name" value="6PGDH_C"/>
</dbReference>
<feature type="binding site" evidence="7">
    <location>
        <position position="463"/>
    </location>
    <ligand>
        <name>substrate</name>
        <note>ligand shared between dimeric partners</note>
    </ligand>
</feature>
<proteinExistence type="inferred from homology"/>
<dbReference type="Gene3D" id="1.10.1040.10">
    <property type="entry name" value="N-(1-d-carboxylethyl)-l-norvaline Dehydrogenase, domain 2"/>
    <property type="match status" value="1"/>
</dbReference>
<comment type="function">
    <text evidence="5">Catalyzes the oxidative decarboxylation of 6-phosphogluconate to ribulose 5-phosphate and CO(2), with concomitant reduction of NADP to NADPH.</text>
</comment>
<dbReference type="PRINTS" id="PR00076">
    <property type="entry name" value="6PGDHDRGNASE"/>
</dbReference>
<dbReference type="Pfam" id="PF00393">
    <property type="entry name" value="6PGD"/>
    <property type="match status" value="1"/>
</dbReference>
<gene>
    <name evidence="11" type="primary">gndA</name>
    <name evidence="11" type="ORF">CUROG_04665</name>
</gene>
<dbReference type="GO" id="GO:0050661">
    <property type="term" value="F:NADP binding"/>
    <property type="evidence" value="ECO:0007669"/>
    <property type="project" value="InterPro"/>
</dbReference>
<dbReference type="Gene3D" id="3.40.50.720">
    <property type="entry name" value="NAD(P)-binding Rossmann-like Domain"/>
    <property type="match status" value="1"/>
</dbReference>
<protein>
    <recommendedName>
        <fullName evidence="5 9">6-phosphogluconate dehydrogenase, decarboxylating</fullName>
        <ecNumber evidence="5 9">1.1.1.44</ecNumber>
    </recommendedName>
</protein>
<comment type="pathway">
    <text evidence="5 9">Carbohydrate degradation; pentose phosphate pathway; D-ribulose 5-phosphate from D-glucose 6-phosphate (oxidative stage): step 3/3.</text>
</comment>
<feature type="binding site" description="in other chain" evidence="7">
    <location>
        <position position="302"/>
    </location>
    <ligand>
        <name>substrate</name>
        <note>ligand shared between dimeric partners</note>
    </ligand>
</feature>
<dbReference type="InterPro" id="IPR006115">
    <property type="entry name" value="6PGDH_NADP-bd"/>
</dbReference>
<evidence type="ECO:0000256" key="5">
    <source>
        <dbReference type="PIRNR" id="PIRNR000109"/>
    </source>
</evidence>